<dbReference type="RefSeq" id="XP_009221524.1">
    <property type="nucleotide sequence ID" value="XM_009223260.1"/>
</dbReference>
<keyword evidence="4" id="KW-1185">Reference proteome</keyword>
<reference evidence="2" key="2">
    <citation type="submission" date="2010-07" db="EMBL/GenBank/DDBJ databases">
        <authorList>
            <consortium name="The Broad Institute Genome Sequencing Platform"/>
            <consortium name="Broad Institute Genome Sequencing Center for Infectious Disease"/>
            <person name="Ma L.-J."/>
            <person name="Dead R."/>
            <person name="Young S."/>
            <person name="Zeng Q."/>
            <person name="Koehrsen M."/>
            <person name="Alvarado L."/>
            <person name="Berlin A."/>
            <person name="Chapman S.B."/>
            <person name="Chen Z."/>
            <person name="Freedman E."/>
            <person name="Gellesch M."/>
            <person name="Goldberg J."/>
            <person name="Griggs A."/>
            <person name="Gujja S."/>
            <person name="Heilman E.R."/>
            <person name="Heiman D."/>
            <person name="Hepburn T."/>
            <person name="Howarth C."/>
            <person name="Jen D."/>
            <person name="Larson L."/>
            <person name="Mehta T."/>
            <person name="Neiman D."/>
            <person name="Pearson M."/>
            <person name="Roberts A."/>
            <person name="Saif S."/>
            <person name="Shea T."/>
            <person name="Shenoy N."/>
            <person name="Sisk P."/>
            <person name="Stolte C."/>
            <person name="Sykes S."/>
            <person name="Walk T."/>
            <person name="White J."/>
            <person name="Yandava C."/>
            <person name="Haas B."/>
            <person name="Nusbaum C."/>
            <person name="Birren B."/>
        </authorList>
    </citation>
    <scope>NUCLEOTIDE SEQUENCE</scope>
    <source>
        <strain evidence="2">R3-111a-1</strain>
    </source>
</reference>
<reference evidence="3" key="4">
    <citation type="journal article" date="2015" name="G3 (Bethesda)">
        <title>Genome sequences of three phytopathogenic species of the Magnaporthaceae family of fungi.</title>
        <authorList>
            <person name="Okagaki L.H."/>
            <person name="Nunes C.C."/>
            <person name="Sailsbery J."/>
            <person name="Clay B."/>
            <person name="Brown D."/>
            <person name="John T."/>
            <person name="Oh Y."/>
            <person name="Young N."/>
            <person name="Fitzgerald M."/>
            <person name="Haas B.J."/>
            <person name="Zeng Q."/>
            <person name="Young S."/>
            <person name="Adiconis X."/>
            <person name="Fan L."/>
            <person name="Levin J.Z."/>
            <person name="Mitchell T.K."/>
            <person name="Okubara P.A."/>
            <person name="Farman M.L."/>
            <person name="Kohn L.M."/>
            <person name="Birren B."/>
            <person name="Ma L.-J."/>
            <person name="Dean R.A."/>
        </authorList>
    </citation>
    <scope>NUCLEOTIDE SEQUENCE</scope>
    <source>
        <strain evidence="3">R3-111a-1</strain>
    </source>
</reference>
<reference evidence="2" key="3">
    <citation type="submission" date="2010-09" db="EMBL/GenBank/DDBJ databases">
        <title>Annotation of Gaeumannomyces graminis var. tritici R3-111a-1.</title>
        <authorList>
            <consortium name="The Broad Institute Genome Sequencing Platform"/>
            <person name="Ma L.-J."/>
            <person name="Dead R."/>
            <person name="Young S.K."/>
            <person name="Zeng Q."/>
            <person name="Gargeya S."/>
            <person name="Fitzgerald M."/>
            <person name="Haas B."/>
            <person name="Abouelleil A."/>
            <person name="Alvarado L."/>
            <person name="Arachchi H.M."/>
            <person name="Berlin A."/>
            <person name="Brown A."/>
            <person name="Chapman S.B."/>
            <person name="Chen Z."/>
            <person name="Dunbar C."/>
            <person name="Freedman E."/>
            <person name="Gearin G."/>
            <person name="Gellesch M."/>
            <person name="Goldberg J."/>
            <person name="Griggs A."/>
            <person name="Gujja S."/>
            <person name="Heiman D."/>
            <person name="Howarth C."/>
            <person name="Larson L."/>
            <person name="Lui A."/>
            <person name="MacDonald P.J.P."/>
            <person name="Mehta T."/>
            <person name="Montmayeur A."/>
            <person name="Murphy C."/>
            <person name="Neiman D."/>
            <person name="Pearson M."/>
            <person name="Priest M."/>
            <person name="Roberts A."/>
            <person name="Saif S."/>
            <person name="Shea T."/>
            <person name="Shenoy N."/>
            <person name="Sisk P."/>
            <person name="Stolte C."/>
            <person name="Sykes S."/>
            <person name="Yandava C."/>
            <person name="Wortman J."/>
            <person name="Nusbaum C."/>
            <person name="Birren B."/>
        </authorList>
    </citation>
    <scope>NUCLEOTIDE SEQUENCE</scope>
    <source>
        <strain evidence="2">R3-111a-1</strain>
    </source>
</reference>
<accession>J3NVZ4</accession>
<dbReference type="HOGENOM" id="CLU_1525239_0_0_1"/>
<feature type="region of interest" description="Disordered" evidence="1">
    <location>
        <begin position="148"/>
        <end position="176"/>
    </location>
</feature>
<evidence type="ECO:0000313" key="4">
    <source>
        <dbReference type="Proteomes" id="UP000006039"/>
    </source>
</evidence>
<gene>
    <name evidence="3" type="primary">20345915</name>
    <name evidence="2" type="ORF">GGTG_05457</name>
</gene>
<name>J3NVZ4_GAET3</name>
<dbReference type="VEuPathDB" id="FungiDB:GGTG_05457"/>
<protein>
    <submittedName>
        <fullName evidence="2 3">Uncharacterized protein</fullName>
    </submittedName>
</protein>
<reference evidence="3" key="5">
    <citation type="submission" date="2018-04" db="UniProtKB">
        <authorList>
            <consortium name="EnsemblFungi"/>
        </authorList>
    </citation>
    <scope>IDENTIFICATION</scope>
    <source>
        <strain evidence="3">R3-111a-1</strain>
    </source>
</reference>
<evidence type="ECO:0000313" key="2">
    <source>
        <dbReference type="EMBL" id="EJT75524.1"/>
    </source>
</evidence>
<dbReference type="EnsemblFungi" id="EJT75524">
    <property type="protein sequence ID" value="EJT75524"/>
    <property type="gene ID" value="GGTG_05457"/>
</dbReference>
<dbReference type="EMBL" id="GL385397">
    <property type="protein sequence ID" value="EJT75524.1"/>
    <property type="molecule type" value="Genomic_DNA"/>
</dbReference>
<evidence type="ECO:0000313" key="3">
    <source>
        <dbReference type="EnsemblFungi" id="EJT75524"/>
    </source>
</evidence>
<dbReference type="GeneID" id="20345915"/>
<organism evidence="2">
    <name type="scientific">Gaeumannomyces tritici (strain R3-111a-1)</name>
    <name type="common">Wheat and barley take-all root rot fungus</name>
    <name type="synonym">Gaeumannomyces graminis var. tritici</name>
    <dbReference type="NCBI Taxonomy" id="644352"/>
    <lineage>
        <taxon>Eukaryota</taxon>
        <taxon>Fungi</taxon>
        <taxon>Dikarya</taxon>
        <taxon>Ascomycota</taxon>
        <taxon>Pezizomycotina</taxon>
        <taxon>Sordariomycetes</taxon>
        <taxon>Sordariomycetidae</taxon>
        <taxon>Magnaporthales</taxon>
        <taxon>Magnaporthaceae</taxon>
        <taxon>Gaeumannomyces</taxon>
    </lineage>
</organism>
<evidence type="ECO:0000256" key="1">
    <source>
        <dbReference type="SAM" id="MobiDB-lite"/>
    </source>
</evidence>
<sequence>MVGMVDIFDTFDTKYAGRHGVRTLYVGGAPSTEGSHISLHRGPSGVLPIEFAHSEGHSRRDALGLGRQMGFGGHPSGFERYIRCLRVTQLSCGCDAGRLLLSRAGWWAVDLKMEAGKLVDGGRQHHASEALMAGCVVADAGGRLAGSWARDPPQVWEGSRQKIRGGGDPQEPTVYR</sequence>
<proteinExistence type="predicted"/>
<dbReference type="AlphaFoldDB" id="J3NVZ4"/>
<dbReference type="Proteomes" id="UP000006039">
    <property type="component" value="Unassembled WGS sequence"/>
</dbReference>
<reference evidence="4" key="1">
    <citation type="submission" date="2010-07" db="EMBL/GenBank/DDBJ databases">
        <title>The genome sequence of Gaeumannomyces graminis var. tritici strain R3-111a-1.</title>
        <authorList>
            <consortium name="The Broad Institute Genome Sequencing Platform"/>
            <person name="Ma L.-J."/>
            <person name="Dead R."/>
            <person name="Young S."/>
            <person name="Zeng Q."/>
            <person name="Koehrsen M."/>
            <person name="Alvarado L."/>
            <person name="Berlin A."/>
            <person name="Chapman S.B."/>
            <person name="Chen Z."/>
            <person name="Freedman E."/>
            <person name="Gellesch M."/>
            <person name="Goldberg J."/>
            <person name="Griggs A."/>
            <person name="Gujja S."/>
            <person name="Heilman E.R."/>
            <person name="Heiman D."/>
            <person name="Hepburn T."/>
            <person name="Howarth C."/>
            <person name="Jen D."/>
            <person name="Larson L."/>
            <person name="Mehta T."/>
            <person name="Neiman D."/>
            <person name="Pearson M."/>
            <person name="Roberts A."/>
            <person name="Saif S."/>
            <person name="Shea T."/>
            <person name="Shenoy N."/>
            <person name="Sisk P."/>
            <person name="Stolte C."/>
            <person name="Sykes S."/>
            <person name="Walk T."/>
            <person name="White J."/>
            <person name="Yandava C."/>
            <person name="Haas B."/>
            <person name="Nusbaum C."/>
            <person name="Birren B."/>
        </authorList>
    </citation>
    <scope>NUCLEOTIDE SEQUENCE [LARGE SCALE GENOMIC DNA]</scope>
    <source>
        <strain evidence="4">R3-111a-1</strain>
    </source>
</reference>